<organism evidence="3 4">
    <name type="scientific">Lobosporangium transversale</name>
    <dbReference type="NCBI Taxonomy" id="64571"/>
    <lineage>
        <taxon>Eukaryota</taxon>
        <taxon>Fungi</taxon>
        <taxon>Fungi incertae sedis</taxon>
        <taxon>Mucoromycota</taxon>
        <taxon>Mortierellomycotina</taxon>
        <taxon>Mortierellomycetes</taxon>
        <taxon>Mortierellales</taxon>
        <taxon>Mortierellaceae</taxon>
        <taxon>Lobosporangium</taxon>
    </lineage>
</organism>
<protein>
    <recommendedName>
        <fullName evidence="5">Peptidase S8/S53 domain-containing protein</fullName>
    </recommendedName>
</protein>
<accession>A0A1Y2GSH4</accession>
<name>A0A1Y2GSH4_9FUNG</name>
<dbReference type="SUPFAM" id="SSF52743">
    <property type="entry name" value="Subtilisin-like"/>
    <property type="match status" value="1"/>
</dbReference>
<evidence type="ECO:0000256" key="2">
    <source>
        <dbReference type="SAM" id="SignalP"/>
    </source>
</evidence>
<evidence type="ECO:0000313" key="4">
    <source>
        <dbReference type="Proteomes" id="UP000193648"/>
    </source>
</evidence>
<dbReference type="STRING" id="64571.A0A1Y2GSH4"/>
<dbReference type="RefSeq" id="XP_021882995.1">
    <property type="nucleotide sequence ID" value="XM_022029355.1"/>
</dbReference>
<feature type="signal peptide" evidence="2">
    <location>
        <begin position="1"/>
        <end position="26"/>
    </location>
</feature>
<dbReference type="OrthoDB" id="10394661at2759"/>
<dbReference type="InterPro" id="IPR036852">
    <property type="entry name" value="Peptidase_S8/S53_dom_sf"/>
</dbReference>
<dbReference type="GO" id="GO:0006508">
    <property type="term" value="P:proteolysis"/>
    <property type="evidence" value="ECO:0007669"/>
    <property type="project" value="InterPro"/>
</dbReference>
<feature type="chain" id="PRO_5012417934" description="Peptidase S8/S53 domain-containing protein" evidence="2">
    <location>
        <begin position="27"/>
        <end position="206"/>
    </location>
</feature>
<dbReference type="EMBL" id="MCFF01000011">
    <property type="protein sequence ID" value="ORZ21744.1"/>
    <property type="molecule type" value="Genomic_DNA"/>
</dbReference>
<proteinExistence type="predicted"/>
<keyword evidence="1" id="KW-0378">Hydrolase</keyword>
<dbReference type="GO" id="GO:0004252">
    <property type="term" value="F:serine-type endopeptidase activity"/>
    <property type="evidence" value="ECO:0007669"/>
    <property type="project" value="InterPro"/>
</dbReference>
<comment type="caution">
    <text evidence="3">The sequence shown here is derived from an EMBL/GenBank/DDBJ whole genome shotgun (WGS) entry which is preliminary data.</text>
</comment>
<dbReference type="Proteomes" id="UP000193648">
    <property type="component" value="Unassembled WGS sequence"/>
</dbReference>
<dbReference type="InterPro" id="IPR023827">
    <property type="entry name" value="Peptidase_S8_Asp-AS"/>
</dbReference>
<dbReference type="GeneID" id="33571198"/>
<keyword evidence="4" id="KW-1185">Reference proteome</keyword>
<gene>
    <name evidence="3" type="ORF">BCR41DRAFT_403660</name>
</gene>
<dbReference type="PROSITE" id="PS00136">
    <property type="entry name" value="SUBTILASE_ASP"/>
    <property type="match status" value="1"/>
</dbReference>
<dbReference type="InParanoid" id="A0A1Y2GSH4"/>
<sequence>MKPSNYILSIAAAILLPYYLPSLTTAQRFSNVLDHIKIISDRGSTIGGYKHHHPQYQEPVIRSSGTVENAIENAYWIDFHDRFDQHSQFSEMVKQHPGITLRYEFWDALNAVSVSVRDESVLKEILDQIPGIKLVEPVIIHDRPDYIKSPIREFGKVKEHEAHDLTGVKAVHDSLKLFGKGIKIGIIDSGVDYHVRLADILILINI</sequence>
<evidence type="ECO:0000256" key="1">
    <source>
        <dbReference type="ARBA" id="ARBA00022801"/>
    </source>
</evidence>
<dbReference type="AlphaFoldDB" id="A0A1Y2GSH4"/>
<keyword evidence="2" id="KW-0732">Signal</keyword>
<evidence type="ECO:0008006" key="5">
    <source>
        <dbReference type="Google" id="ProtNLM"/>
    </source>
</evidence>
<reference evidence="3 4" key="1">
    <citation type="submission" date="2016-07" db="EMBL/GenBank/DDBJ databases">
        <title>Pervasive Adenine N6-methylation of Active Genes in Fungi.</title>
        <authorList>
            <consortium name="DOE Joint Genome Institute"/>
            <person name="Mondo S.J."/>
            <person name="Dannebaum R.O."/>
            <person name="Kuo R.C."/>
            <person name="Labutti K."/>
            <person name="Haridas S."/>
            <person name="Kuo A."/>
            <person name="Salamov A."/>
            <person name="Ahrendt S.R."/>
            <person name="Lipzen A."/>
            <person name="Sullivan W."/>
            <person name="Andreopoulos W.B."/>
            <person name="Clum A."/>
            <person name="Lindquist E."/>
            <person name="Daum C."/>
            <person name="Ramamoorthy G.K."/>
            <person name="Gryganskyi A."/>
            <person name="Culley D."/>
            <person name="Magnuson J.K."/>
            <person name="James T.Y."/>
            <person name="O'Malley M.A."/>
            <person name="Stajich J.E."/>
            <person name="Spatafora J.W."/>
            <person name="Visel A."/>
            <person name="Grigoriev I.V."/>
        </authorList>
    </citation>
    <scope>NUCLEOTIDE SEQUENCE [LARGE SCALE GENOMIC DNA]</scope>
    <source>
        <strain evidence="3 4">NRRL 3116</strain>
    </source>
</reference>
<evidence type="ECO:0000313" key="3">
    <source>
        <dbReference type="EMBL" id="ORZ21744.1"/>
    </source>
</evidence>